<dbReference type="EMBL" id="LXMD01000029">
    <property type="protein sequence ID" value="OCG72702.1"/>
    <property type="molecule type" value="Genomic_DNA"/>
</dbReference>
<keyword evidence="4" id="KW-0732">Signal</keyword>
<name>A0A1B9N7W6_9MICO</name>
<dbReference type="Proteomes" id="UP000093355">
    <property type="component" value="Unassembled WGS sequence"/>
</dbReference>
<dbReference type="STRING" id="904291.A7J15_10735"/>
<keyword evidence="3" id="KW-1133">Transmembrane helix</keyword>
<organism evidence="6 7">
    <name type="scientific">Microbacterium sediminis</name>
    <dbReference type="NCBI Taxonomy" id="904291"/>
    <lineage>
        <taxon>Bacteria</taxon>
        <taxon>Bacillati</taxon>
        <taxon>Actinomycetota</taxon>
        <taxon>Actinomycetes</taxon>
        <taxon>Micrococcales</taxon>
        <taxon>Microbacteriaceae</taxon>
        <taxon>Microbacterium</taxon>
    </lineage>
</organism>
<feature type="compositionally biased region" description="Gly residues" evidence="2">
    <location>
        <begin position="646"/>
        <end position="657"/>
    </location>
</feature>
<evidence type="ECO:0000259" key="5">
    <source>
        <dbReference type="Pfam" id="PF04536"/>
    </source>
</evidence>
<evidence type="ECO:0000313" key="6">
    <source>
        <dbReference type="EMBL" id="OCG72702.1"/>
    </source>
</evidence>
<dbReference type="Gene3D" id="3.10.310.50">
    <property type="match status" value="1"/>
</dbReference>
<evidence type="ECO:0000256" key="3">
    <source>
        <dbReference type="SAM" id="Phobius"/>
    </source>
</evidence>
<gene>
    <name evidence="6" type="ORF">A7J15_10735</name>
</gene>
<evidence type="ECO:0000256" key="1">
    <source>
        <dbReference type="SAM" id="Coils"/>
    </source>
</evidence>
<reference evidence="6 7" key="1">
    <citation type="submission" date="2016-05" db="EMBL/GenBank/DDBJ databases">
        <authorList>
            <person name="Lavstsen T."/>
            <person name="Jespersen J.S."/>
        </authorList>
    </citation>
    <scope>NUCLEOTIDE SEQUENCE [LARGE SCALE GENOMIC DNA]</scope>
    <source>
        <strain evidence="6 7">YLB-01</strain>
    </source>
</reference>
<evidence type="ECO:0000313" key="7">
    <source>
        <dbReference type="Proteomes" id="UP000093355"/>
    </source>
</evidence>
<accession>A0A1B9N7W6</accession>
<feature type="domain" description="TPM" evidence="5">
    <location>
        <begin position="38"/>
        <end position="154"/>
    </location>
</feature>
<protein>
    <recommendedName>
        <fullName evidence="5">TPM domain-containing protein</fullName>
    </recommendedName>
</protein>
<feature type="region of interest" description="Disordered" evidence="2">
    <location>
        <begin position="646"/>
        <end position="666"/>
    </location>
</feature>
<dbReference type="InterPro" id="IPR007621">
    <property type="entry name" value="TPM_dom"/>
</dbReference>
<keyword evidence="7" id="KW-1185">Reference proteome</keyword>
<keyword evidence="1" id="KW-0175">Coiled coil</keyword>
<evidence type="ECO:0000256" key="4">
    <source>
        <dbReference type="SAM" id="SignalP"/>
    </source>
</evidence>
<feature type="transmembrane region" description="Helical" evidence="3">
    <location>
        <begin position="168"/>
        <end position="189"/>
    </location>
</feature>
<feature type="coiled-coil region" evidence="1">
    <location>
        <begin position="351"/>
        <end position="378"/>
    </location>
</feature>
<dbReference type="Pfam" id="PF04536">
    <property type="entry name" value="TPM_phosphatase"/>
    <property type="match status" value="1"/>
</dbReference>
<dbReference type="AlphaFoldDB" id="A0A1B9N7W6"/>
<feature type="chain" id="PRO_5008631884" description="TPM domain-containing protein" evidence="4">
    <location>
        <begin position="26"/>
        <end position="666"/>
    </location>
</feature>
<keyword evidence="3" id="KW-0812">Transmembrane</keyword>
<keyword evidence="3" id="KW-0472">Membrane</keyword>
<comment type="caution">
    <text evidence="6">The sequence shown here is derived from an EMBL/GenBank/DDBJ whole genome shotgun (WGS) entry which is preliminary data.</text>
</comment>
<evidence type="ECO:0000256" key="2">
    <source>
        <dbReference type="SAM" id="MobiDB-lite"/>
    </source>
</evidence>
<proteinExistence type="predicted"/>
<feature type="signal peptide" evidence="4">
    <location>
        <begin position="1"/>
        <end position="25"/>
    </location>
</feature>
<sequence length="666" mass="67970">MRRLTTMTGLLAGALLATIAGPALAVPPVVLDEDFVYDDASVDALTSGEEQTAAERLSQMAERTGIELWAVYVDDFEGASAQEWADEVAIDNGLGVDQYLLAVAVTDRQYYVSAPVDGPLTDDQLLQIEDAIHPELRDGDWAGAAEAAAAEIEQTQGVAGGSGGGGSILPWLIGLLVVAGIIVVIVLIARSRRKDASGPAPAEAVPLEELEKRAASALVATDDAIKSSEQELGFAIAQFGEGATGEFRAALEAAKRSLDQAFELKRRLDDAEPDSAEQARAWNEEIYRLCDEAATTLTEKAETFAELREVEKDLPKSLAAARAAVAAAAGSDQRAADAIAALQGRYAPEALGDVADNAEQARERLATATAQLAEAERLVAAGDSGEAASAIVVAEQAADQAVALEKAATGLGAALAAAEQQAAALVAELEGDVARARQAGTSDPAFAATEQAIAAARQNLTGTARRPRLLLEQLQAANEQIDAVIVNAQRTQQLLDQTILQAQSAVTSADQFIAQRRGAVGADARTRLAEASNALGQAQALRMADPAQATQYAQRALQLAQTASQLAQDDVNGMMGGGMFGGSMGGGMFGGMFGGSSRGGAGDAILGGIIGGLLSGGGSRSSSGWGGGLSRGGGLGGMLGGGGGRRSGFGGGFGGGRSGRRGGGRF</sequence>